<dbReference type="EMBL" id="CP002583">
    <property type="protein sequence ID" value="ADZ91624.1"/>
    <property type="molecule type" value="Genomic_DNA"/>
</dbReference>
<dbReference type="HOGENOM" id="CLU_2155292_0_0_6"/>
<dbReference type="RefSeq" id="WP_013661528.1">
    <property type="nucleotide sequence ID" value="NC_015276.1"/>
</dbReference>
<dbReference type="Proteomes" id="UP000001062">
    <property type="component" value="Chromosome"/>
</dbReference>
<gene>
    <name evidence="1" type="ordered locus">Marme_2386</name>
</gene>
<dbReference type="KEGG" id="mme:Marme_2386"/>
<protein>
    <submittedName>
        <fullName evidence="1">Uncharacterized protein</fullName>
    </submittedName>
</protein>
<evidence type="ECO:0000313" key="1">
    <source>
        <dbReference type="EMBL" id="ADZ91624.1"/>
    </source>
</evidence>
<organism evidence="1 2">
    <name type="scientific">Marinomonas mediterranea (strain ATCC 700492 / JCM 21426 / NBRC 103028 / MMB-1)</name>
    <dbReference type="NCBI Taxonomy" id="717774"/>
    <lineage>
        <taxon>Bacteria</taxon>
        <taxon>Pseudomonadati</taxon>
        <taxon>Pseudomonadota</taxon>
        <taxon>Gammaproteobacteria</taxon>
        <taxon>Oceanospirillales</taxon>
        <taxon>Oceanospirillaceae</taxon>
        <taxon>Marinomonas</taxon>
    </lineage>
</organism>
<proteinExistence type="predicted"/>
<evidence type="ECO:0000313" key="2">
    <source>
        <dbReference type="Proteomes" id="UP000001062"/>
    </source>
</evidence>
<reference evidence="1 2" key="1">
    <citation type="journal article" date="2012" name="Stand. Genomic Sci.">
        <title>Complete genome sequence of the melanogenic marine bacterium Marinomonas mediterranea type strain (MMB-1(T)).</title>
        <authorList>
            <person name="Lucas-Elio P."/>
            <person name="Goodwin L."/>
            <person name="Woyke T."/>
            <person name="Pitluck S."/>
            <person name="Nolan M."/>
            <person name="Kyrpides N.C."/>
            <person name="Detter J.C."/>
            <person name="Copeland A."/>
            <person name="Teshima H."/>
            <person name="Bruce D."/>
            <person name="Detter C."/>
            <person name="Tapia R."/>
            <person name="Han S."/>
            <person name="Land M.L."/>
            <person name="Ivanova N."/>
            <person name="Mikhailova N."/>
            <person name="Johnston A.W."/>
            <person name="Sanchez-Amat A."/>
        </authorList>
    </citation>
    <scope>NUCLEOTIDE SEQUENCE [LARGE SCALE GENOMIC DNA]</scope>
    <source>
        <strain evidence="2">ATCC 700492 / JCM 21426 / NBRC 103028 / MMB-1</strain>
    </source>
</reference>
<dbReference type="STRING" id="717774.Marme_2386"/>
<sequence length="111" mass="12671">MSNPIVSALTKLIFRVLETKIDDNWDSILDHVAIICNQNGLDPDDDSDSALRTISSAFAQYVRETDKLDKLWLAKMFGIDSEEDAYFMILQHGNVNWAKRVGSRVRKLQEV</sequence>
<name>F2JUX0_MARM1</name>
<keyword evidence="2" id="KW-1185">Reference proteome</keyword>
<dbReference type="AlphaFoldDB" id="F2JUX0"/>
<dbReference type="PATRIC" id="fig|717774.3.peg.2465"/>
<accession>F2JUX0</accession>